<reference evidence="1 2" key="1">
    <citation type="submission" date="2021-01" db="EMBL/GenBank/DDBJ databases">
        <title>Genomic Encyclopedia of Type Strains, Phase IV (KMG-IV): sequencing the most valuable type-strain genomes for metagenomic binning, comparative biology and taxonomic classification.</title>
        <authorList>
            <person name="Goeker M."/>
        </authorList>
    </citation>
    <scope>NUCLEOTIDE SEQUENCE [LARGE SCALE GENOMIC DNA]</scope>
    <source>
        <strain evidence="1 2">DSM 25890</strain>
    </source>
</reference>
<dbReference type="Proteomes" id="UP001314796">
    <property type="component" value="Unassembled WGS sequence"/>
</dbReference>
<dbReference type="RefSeq" id="WP_204401676.1">
    <property type="nucleotide sequence ID" value="NZ_JAFBEE010000008.1"/>
</dbReference>
<accession>A0ABS2NQX2</accession>
<evidence type="ECO:0000313" key="1">
    <source>
        <dbReference type="EMBL" id="MBM7614964.1"/>
    </source>
</evidence>
<gene>
    <name evidence="1" type="ORF">JOC73_001526</name>
</gene>
<organism evidence="1 2">
    <name type="scientific">Alkaliphilus hydrothermalis</name>
    <dbReference type="NCBI Taxonomy" id="1482730"/>
    <lineage>
        <taxon>Bacteria</taxon>
        <taxon>Bacillati</taxon>
        <taxon>Bacillota</taxon>
        <taxon>Clostridia</taxon>
        <taxon>Peptostreptococcales</taxon>
        <taxon>Natronincolaceae</taxon>
        <taxon>Alkaliphilus</taxon>
    </lineage>
</organism>
<protein>
    <submittedName>
        <fullName evidence="1">Uncharacterized protein</fullName>
    </submittedName>
</protein>
<name>A0ABS2NQX2_9FIRM</name>
<dbReference type="EMBL" id="JAFBEE010000008">
    <property type="protein sequence ID" value="MBM7614964.1"/>
    <property type="molecule type" value="Genomic_DNA"/>
</dbReference>
<keyword evidence="2" id="KW-1185">Reference proteome</keyword>
<evidence type="ECO:0000313" key="2">
    <source>
        <dbReference type="Proteomes" id="UP001314796"/>
    </source>
</evidence>
<proteinExistence type="predicted"/>
<comment type="caution">
    <text evidence="1">The sequence shown here is derived from an EMBL/GenBank/DDBJ whole genome shotgun (WGS) entry which is preliminary data.</text>
</comment>
<sequence>MNLDFNNKESVSLTNEYLEIWWDTRACFPDFKNRINLINQYRNERKLERFRKELTKKLKEMDTNQVDNGWSTSLLSIIKTMESNIVGYENSCIDFFAQKGYSRVTEGFVNEANEFDPQMDIYDVFQAIRNVWIMNSIQILLNQEVALTPSVFAYSMLYPYSDNYLDNANIQVEDKIAFNNRFRKWLVGEPIGATNQNEDKVYELVKKIEGQFPRDKYKQVFDALLSIHTAQEKSLIQQRQASLPNEKNIIGITFEKGGASVLTDGYLVKGHLSEQEAYFMFGYGVFLQLIDDLQDVVEDHRNGHMTLFSQIAFKYPLDRLTNKLFWFIDEVLINRTALDSADKLKLRNVIYESCRIMIFEAISKNQKLYSRRYIKEVEQYSMLRFGYYKKMKKKFQNSLSSKDLHRICNGLVQRPLFRREES</sequence>